<evidence type="ECO:0000256" key="1">
    <source>
        <dbReference type="SAM" id="MobiDB-lite"/>
    </source>
</evidence>
<name>A0A135S1U0_9PEZI</name>
<feature type="region of interest" description="Disordered" evidence="1">
    <location>
        <begin position="182"/>
        <end position="211"/>
    </location>
</feature>
<feature type="region of interest" description="Disordered" evidence="1">
    <location>
        <begin position="59"/>
        <end position="80"/>
    </location>
</feature>
<reference evidence="2 3" key="1">
    <citation type="submission" date="2014-02" db="EMBL/GenBank/DDBJ databases">
        <title>The genome sequence of Colletotrichum nymphaeae SA-01.</title>
        <authorList>
            <person name="Baroncelli R."/>
            <person name="Thon M.R."/>
        </authorList>
    </citation>
    <scope>NUCLEOTIDE SEQUENCE [LARGE SCALE GENOMIC DNA]</scope>
    <source>
        <strain evidence="2 3">SA-01</strain>
    </source>
</reference>
<dbReference type="Proteomes" id="UP000070054">
    <property type="component" value="Unassembled WGS sequence"/>
</dbReference>
<feature type="compositionally biased region" description="Polar residues" evidence="1">
    <location>
        <begin position="192"/>
        <end position="203"/>
    </location>
</feature>
<evidence type="ECO:0000313" key="2">
    <source>
        <dbReference type="EMBL" id="KXH29849.1"/>
    </source>
</evidence>
<accession>A0A135S1U0</accession>
<dbReference type="AlphaFoldDB" id="A0A135S1U0"/>
<sequence>MFFQYNSPSAIPVLLALYRTTMNTLIPWLSTYSESLIPGCFTLGFDAGRETDEQQLSTEARHWTSAGPSDTRRADADAESSATCNMRTETGLMQQKQEEDACHSAMAPSATDAAMVGMSGCFSLQNPSFYLALAFTTASMPIPTCGLLRILNGTARELRPSPDHTYILTMRQPIQATQATQALRSRQFPKRFTSTSSQIYQPQTDDEPQLD</sequence>
<dbReference type="EMBL" id="JEMN01001682">
    <property type="protein sequence ID" value="KXH29849.1"/>
    <property type="molecule type" value="Genomic_DNA"/>
</dbReference>
<organism evidence="2 3">
    <name type="scientific">Colletotrichum nymphaeae SA-01</name>
    <dbReference type="NCBI Taxonomy" id="1460502"/>
    <lineage>
        <taxon>Eukaryota</taxon>
        <taxon>Fungi</taxon>
        <taxon>Dikarya</taxon>
        <taxon>Ascomycota</taxon>
        <taxon>Pezizomycotina</taxon>
        <taxon>Sordariomycetes</taxon>
        <taxon>Hypocreomycetidae</taxon>
        <taxon>Glomerellales</taxon>
        <taxon>Glomerellaceae</taxon>
        <taxon>Colletotrichum</taxon>
        <taxon>Colletotrichum acutatum species complex</taxon>
    </lineage>
</organism>
<protein>
    <submittedName>
        <fullName evidence="2">Uncharacterized protein</fullName>
    </submittedName>
</protein>
<proteinExistence type="predicted"/>
<gene>
    <name evidence="2" type="ORF">CNYM01_02900</name>
</gene>
<keyword evidence="3" id="KW-1185">Reference proteome</keyword>
<evidence type="ECO:0000313" key="3">
    <source>
        <dbReference type="Proteomes" id="UP000070054"/>
    </source>
</evidence>
<comment type="caution">
    <text evidence="2">The sequence shown here is derived from an EMBL/GenBank/DDBJ whole genome shotgun (WGS) entry which is preliminary data.</text>
</comment>